<dbReference type="GO" id="GO:0046872">
    <property type="term" value="F:metal ion binding"/>
    <property type="evidence" value="ECO:0007669"/>
    <property type="project" value="UniProtKB-KW"/>
</dbReference>
<dbReference type="EMBL" id="UWOC01000214">
    <property type="protein sequence ID" value="VCU11551.1"/>
    <property type="molecule type" value="Genomic_DNA"/>
</dbReference>
<protein>
    <submittedName>
        <fullName evidence="5">Chlorite dismutase</fullName>
    </submittedName>
</protein>
<evidence type="ECO:0000256" key="3">
    <source>
        <dbReference type="ARBA" id="ARBA00023004"/>
    </source>
</evidence>
<evidence type="ECO:0000256" key="1">
    <source>
        <dbReference type="ARBA" id="ARBA00022617"/>
    </source>
</evidence>
<feature type="chain" id="PRO_5018768413" evidence="4">
    <location>
        <begin position="31"/>
        <end position="299"/>
    </location>
</feature>
<reference evidence="6" key="1">
    <citation type="submission" date="2018-10" db="EMBL/GenBank/DDBJ databases">
        <authorList>
            <person name="Peiro R."/>
            <person name="Begona"/>
            <person name="Cbmso G."/>
            <person name="Lopez M."/>
            <person name="Gonzalez S."/>
            <person name="Sacristan E."/>
            <person name="Castillo E."/>
        </authorList>
    </citation>
    <scope>NUCLEOTIDE SEQUENCE [LARGE SCALE GENOMIC DNA]</scope>
</reference>
<dbReference type="PANTHER" id="PTHR36843">
    <property type="entry name" value="HEME-DEPENDENT PEROXIDASE YWFI-RELATED"/>
    <property type="match status" value="1"/>
</dbReference>
<dbReference type="Gene3D" id="3.30.70.3420">
    <property type="match status" value="1"/>
</dbReference>
<dbReference type="RefSeq" id="WP_207211629.1">
    <property type="nucleotide sequence ID" value="NZ_UWOC01000214.1"/>
</dbReference>
<feature type="signal peptide" evidence="4">
    <location>
        <begin position="1"/>
        <end position="30"/>
    </location>
</feature>
<evidence type="ECO:0000313" key="6">
    <source>
        <dbReference type="Proteomes" id="UP000289200"/>
    </source>
</evidence>
<dbReference type="InterPro" id="IPR011008">
    <property type="entry name" value="Dimeric_a/b-barrel"/>
</dbReference>
<evidence type="ECO:0000313" key="5">
    <source>
        <dbReference type="EMBL" id="VCU11551.1"/>
    </source>
</evidence>
<name>A0A3S4B4Z2_9BRAD</name>
<keyword evidence="2" id="KW-0479">Metal-binding</keyword>
<keyword evidence="6" id="KW-1185">Reference proteome</keyword>
<accession>A0A3S4B4Z2</accession>
<keyword evidence="4" id="KW-0732">Signal</keyword>
<sequence length="299" mass="32748">MISTLVPRRHRLQLGFVAAMSLALAGTALAQQGGGMPASGPMPPASMSATPTAPIDRAKILTDLGVFGDFSVYKLRPEYAMLPAADRKAAAAEVLAVIEKHKDKVIVDAYLTRGFDAKSDYFLRVHAYDLAAAQTFLTDFRATKFGSYSDVTENLVGITKALNYITKQKSETLNAGLFAASYSDPAPRYAIMIPVKKNAEWWNLTPEQRLKEIEVHTAPTLQYLVNVKRKLYHATGLSDTDFITYFETNDLGAFNNLLIALAQVPENKYHVRWGNPTVLGTIQSVDSVVKALSGADRSM</sequence>
<dbReference type="GO" id="GO:0020037">
    <property type="term" value="F:heme binding"/>
    <property type="evidence" value="ECO:0007669"/>
    <property type="project" value="InterPro"/>
</dbReference>
<dbReference type="Proteomes" id="UP000289200">
    <property type="component" value="Unassembled WGS sequence"/>
</dbReference>
<dbReference type="GO" id="GO:0016491">
    <property type="term" value="F:oxidoreductase activity"/>
    <property type="evidence" value="ECO:0007669"/>
    <property type="project" value="InterPro"/>
</dbReference>
<dbReference type="AlphaFoldDB" id="A0A3S4B4Z2"/>
<keyword evidence="1" id="KW-0349">Heme</keyword>
<evidence type="ECO:0000256" key="4">
    <source>
        <dbReference type="SAM" id="SignalP"/>
    </source>
</evidence>
<evidence type="ECO:0000256" key="2">
    <source>
        <dbReference type="ARBA" id="ARBA00022723"/>
    </source>
</evidence>
<gene>
    <name evidence="5" type="primary">cld</name>
    <name evidence="5" type="ORF">RHODGE_RHODGE_05032</name>
</gene>
<dbReference type="InterPro" id="IPR010644">
    <property type="entry name" value="ChdC/CLD"/>
</dbReference>
<dbReference type="Pfam" id="PF06778">
    <property type="entry name" value="Chlor_dismutase"/>
    <property type="match status" value="1"/>
</dbReference>
<organism evidence="5 6">
    <name type="scientific">Rhodoplanes serenus</name>
    <dbReference type="NCBI Taxonomy" id="200615"/>
    <lineage>
        <taxon>Bacteria</taxon>
        <taxon>Pseudomonadati</taxon>
        <taxon>Pseudomonadota</taxon>
        <taxon>Alphaproteobacteria</taxon>
        <taxon>Hyphomicrobiales</taxon>
        <taxon>Nitrobacteraceae</taxon>
        <taxon>Rhodoplanes</taxon>
    </lineage>
</organism>
<dbReference type="SUPFAM" id="SSF54909">
    <property type="entry name" value="Dimeric alpha+beta barrel"/>
    <property type="match status" value="1"/>
</dbReference>
<dbReference type="PANTHER" id="PTHR36843:SF1">
    <property type="entry name" value="COPROHEME DECARBOXYLASE"/>
    <property type="match status" value="1"/>
</dbReference>
<comment type="caution">
    <text evidence="5">The sequence shown here is derived from an EMBL/GenBank/DDBJ whole genome shotgun (WGS) entry which is preliminary data.</text>
</comment>
<proteinExistence type="predicted"/>
<keyword evidence="3" id="KW-0408">Iron</keyword>